<name>A0AAV4BHS7_9GAST</name>
<comment type="caution">
    <text evidence="2">The sequence shown here is derived from an EMBL/GenBank/DDBJ whole genome shotgun (WGS) entry which is preliminary data.</text>
</comment>
<evidence type="ECO:0000313" key="3">
    <source>
        <dbReference type="Proteomes" id="UP000735302"/>
    </source>
</evidence>
<accession>A0AAV4BHS7</accession>
<feature type="compositionally biased region" description="Polar residues" evidence="1">
    <location>
        <begin position="100"/>
        <end position="109"/>
    </location>
</feature>
<feature type="region of interest" description="Disordered" evidence="1">
    <location>
        <begin position="1"/>
        <end position="109"/>
    </location>
</feature>
<proteinExistence type="predicted"/>
<dbReference type="EMBL" id="BLXT01004974">
    <property type="protein sequence ID" value="GFO18738.1"/>
    <property type="molecule type" value="Genomic_DNA"/>
</dbReference>
<keyword evidence="3" id="KW-1185">Reference proteome</keyword>
<sequence>MADRNLWEDSMNVDDNESGEDGDNDSEESGGEMEEPTFHDLQPVTLEGQDDSDAEDADSDTSGEEEENVEESSPAPDVWKSKDGTDPAPDVWKSKDGTEWRSTPSPSGKTLNNIVKFPKNTIPFTISVVNPVNCFSLVFTTAMIEMIVQFTNTEGKLVRN</sequence>
<feature type="compositionally biased region" description="Acidic residues" evidence="1">
    <location>
        <begin position="48"/>
        <end position="70"/>
    </location>
</feature>
<evidence type="ECO:0000313" key="2">
    <source>
        <dbReference type="EMBL" id="GFO18738.1"/>
    </source>
</evidence>
<protein>
    <submittedName>
        <fullName evidence="2">Uncharacterized protein</fullName>
    </submittedName>
</protein>
<evidence type="ECO:0000256" key="1">
    <source>
        <dbReference type="SAM" id="MobiDB-lite"/>
    </source>
</evidence>
<gene>
    <name evidence="2" type="ORF">PoB_004524300</name>
</gene>
<reference evidence="2 3" key="1">
    <citation type="journal article" date="2021" name="Elife">
        <title>Chloroplast acquisition without the gene transfer in kleptoplastic sea slugs, Plakobranchus ocellatus.</title>
        <authorList>
            <person name="Maeda T."/>
            <person name="Takahashi S."/>
            <person name="Yoshida T."/>
            <person name="Shimamura S."/>
            <person name="Takaki Y."/>
            <person name="Nagai Y."/>
            <person name="Toyoda A."/>
            <person name="Suzuki Y."/>
            <person name="Arimoto A."/>
            <person name="Ishii H."/>
            <person name="Satoh N."/>
            <person name="Nishiyama T."/>
            <person name="Hasebe M."/>
            <person name="Maruyama T."/>
            <person name="Minagawa J."/>
            <person name="Obokata J."/>
            <person name="Shigenobu S."/>
        </authorList>
    </citation>
    <scope>NUCLEOTIDE SEQUENCE [LARGE SCALE GENOMIC DNA]</scope>
</reference>
<dbReference type="AlphaFoldDB" id="A0AAV4BHS7"/>
<organism evidence="2 3">
    <name type="scientific">Plakobranchus ocellatus</name>
    <dbReference type="NCBI Taxonomy" id="259542"/>
    <lineage>
        <taxon>Eukaryota</taxon>
        <taxon>Metazoa</taxon>
        <taxon>Spiralia</taxon>
        <taxon>Lophotrochozoa</taxon>
        <taxon>Mollusca</taxon>
        <taxon>Gastropoda</taxon>
        <taxon>Heterobranchia</taxon>
        <taxon>Euthyneura</taxon>
        <taxon>Panpulmonata</taxon>
        <taxon>Sacoglossa</taxon>
        <taxon>Placobranchoidea</taxon>
        <taxon>Plakobranchidae</taxon>
        <taxon>Plakobranchus</taxon>
    </lineage>
</organism>
<dbReference type="Proteomes" id="UP000735302">
    <property type="component" value="Unassembled WGS sequence"/>
</dbReference>
<feature type="compositionally biased region" description="Acidic residues" evidence="1">
    <location>
        <begin position="11"/>
        <end position="35"/>
    </location>
</feature>